<evidence type="ECO:0000256" key="3">
    <source>
        <dbReference type="ARBA" id="ARBA00023002"/>
    </source>
</evidence>
<feature type="domain" description="Ketoreductase" evidence="4">
    <location>
        <begin position="177"/>
        <end position="355"/>
    </location>
</feature>
<evidence type="ECO:0000256" key="2">
    <source>
        <dbReference type="ARBA" id="ARBA00022857"/>
    </source>
</evidence>
<dbReference type="PANTHER" id="PTHR43477:SF1">
    <property type="entry name" value="DIHYDROANTICAPSIN 7-DEHYDROGENASE"/>
    <property type="match status" value="1"/>
</dbReference>
<dbReference type="FunFam" id="3.40.50.720:FF:000084">
    <property type="entry name" value="Short-chain dehydrogenase reductase"/>
    <property type="match status" value="1"/>
</dbReference>
<keyword evidence="2" id="KW-0521">NADP</keyword>
<evidence type="ECO:0000259" key="4">
    <source>
        <dbReference type="SMART" id="SM00822"/>
    </source>
</evidence>
<evidence type="ECO:0000256" key="1">
    <source>
        <dbReference type="ARBA" id="ARBA00006484"/>
    </source>
</evidence>
<dbReference type="VEuPathDB" id="FungiDB:CLCR_10265"/>
<dbReference type="VEuPathDB" id="FungiDB:G647_00957"/>
<comment type="similarity">
    <text evidence="1">Belongs to the short-chain dehydrogenases/reductases (SDR) family.</text>
</comment>
<dbReference type="STRING" id="86049.A0A1C1D0A8"/>
<dbReference type="CDD" id="cd05233">
    <property type="entry name" value="SDR_c"/>
    <property type="match status" value="1"/>
</dbReference>
<dbReference type="InterPro" id="IPR051122">
    <property type="entry name" value="SDR_DHRS6-like"/>
</dbReference>
<dbReference type="PRINTS" id="PR00081">
    <property type="entry name" value="GDHRDH"/>
</dbReference>
<dbReference type="Proteomes" id="UP000094526">
    <property type="component" value="Unassembled WGS sequence"/>
</dbReference>
<accession>A0A1C1D0A8</accession>
<dbReference type="SUPFAM" id="SSF51735">
    <property type="entry name" value="NAD(P)-binding Rossmann-fold domains"/>
    <property type="match status" value="1"/>
</dbReference>
<dbReference type="Pfam" id="PF13561">
    <property type="entry name" value="adh_short_C2"/>
    <property type="match status" value="1"/>
</dbReference>
<proteinExistence type="inferred from homology"/>
<protein>
    <recommendedName>
        <fullName evidence="4">Ketoreductase domain-containing protein</fullName>
    </recommendedName>
</protein>
<dbReference type="AlphaFoldDB" id="A0A1C1D0A8"/>
<dbReference type="PANTHER" id="PTHR43477">
    <property type="entry name" value="DIHYDROANTICAPSIN 7-DEHYDROGENASE"/>
    <property type="match status" value="1"/>
</dbReference>
<dbReference type="PROSITE" id="PS00061">
    <property type="entry name" value="ADH_SHORT"/>
    <property type="match status" value="1"/>
</dbReference>
<dbReference type="PRINTS" id="PR00080">
    <property type="entry name" value="SDRFAMILY"/>
</dbReference>
<dbReference type="InterPro" id="IPR057326">
    <property type="entry name" value="KR_dom"/>
</dbReference>
<organism evidence="5 6">
    <name type="scientific">Cladophialophora carrionii</name>
    <dbReference type="NCBI Taxonomy" id="86049"/>
    <lineage>
        <taxon>Eukaryota</taxon>
        <taxon>Fungi</taxon>
        <taxon>Dikarya</taxon>
        <taxon>Ascomycota</taxon>
        <taxon>Pezizomycotina</taxon>
        <taxon>Eurotiomycetes</taxon>
        <taxon>Chaetothyriomycetidae</taxon>
        <taxon>Chaetothyriales</taxon>
        <taxon>Herpotrichiellaceae</taxon>
        <taxon>Cladophialophora</taxon>
    </lineage>
</organism>
<reference evidence="6" key="1">
    <citation type="submission" date="2015-07" db="EMBL/GenBank/DDBJ databases">
        <authorList>
            <person name="Teixeira M.M."/>
            <person name="Souza R.C."/>
            <person name="Almeida L.G."/>
            <person name="Vicente V.A."/>
            <person name="de Hoog S."/>
            <person name="Bocca A.L."/>
            <person name="de Almeida S.R."/>
            <person name="Vasconcelos A.T."/>
            <person name="Felipe M.S."/>
        </authorList>
    </citation>
    <scope>NUCLEOTIDE SEQUENCE [LARGE SCALE GENOMIC DNA]</scope>
    <source>
        <strain evidence="6">KSF</strain>
    </source>
</reference>
<keyword evidence="3" id="KW-0560">Oxidoreductase</keyword>
<dbReference type="InterPro" id="IPR002347">
    <property type="entry name" value="SDR_fam"/>
</dbReference>
<comment type="caution">
    <text evidence="5">The sequence shown here is derived from an EMBL/GenBank/DDBJ whole genome shotgun (WGS) entry which is preliminary data.</text>
</comment>
<dbReference type="Gene3D" id="3.40.50.720">
    <property type="entry name" value="NAD(P)-binding Rossmann-like Domain"/>
    <property type="match status" value="1"/>
</dbReference>
<dbReference type="SMART" id="SM00822">
    <property type="entry name" value="PKS_KR"/>
    <property type="match status" value="1"/>
</dbReference>
<keyword evidence="6" id="KW-1185">Reference proteome</keyword>
<dbReference type="InterPro" id="IPR020904">
    <property type="entry name" value="Sc_DH/Rdtase_CS"/>
</dbReference>
<evidence type="ECO:0000313" key="5">
    <source>
        <dbReference type="EMBL" id="OCT54060.1"/>
    </source>
</evidence>
<sequence length="420" mass="44946">MTDLVVCTRLDGIHNLKKSRSTLSLPFDGTDERIQGKPVKSQSCHSLQADSGYAARLVSSLSFDSGVYTQEFEIGAISRRSFWLMLTIKGVSQIAQMFCFKRLSRTAGARAESQATATESTVVSRNVTAVEEHNEPVIKGPGSTPNPPHELPVLPITKQPGANIPAIKKCADKFSGQVVLVTGAARGIGSVTAQMFASQGASLVLVDLDNDRLRRVAQELESQGRNVICRICNLAIETEVDAMITGVIRQVKKVDVLVHLAGIDPYKSIVDHSGVDYGRVMSVNMDSCFYLTRAVLPHMREAGYGRIINTASGAILHPESGLGVYAAAKSAVAGFTRSTAVEAGPGITANAVCPGLIYNESTWAKPGSRAVFEKALARQSVKRFGLPTDVAEIICFLAGPESEFITGQLFDISGGATFLR</sequence>
<dbReference type="EMBL" id="LGRB01000008">
    <property type="protein sequence ID" value="OCT54060.1"/>
    <property type="molecule type" value="Genomic_DNA"/>
</dbReference>
<dbReference type="GO" id="GO:0016491">
    <property type="term" value="F:oxidoreductase activity"/>
    <property type="evidence" value="ECO:0007669"/>
    <property type="project" value="UniProtKB-KW"/>
</dbReference>
<evidence type="ECO:0000313" key="6">
    <source>
        <dbReference type="Proteomes" id="UP000094526"/>
    </source>
</evidence>
<dbReference type="InterPro" id="IPR036291">
    <property type="entry name" value="NAD(P)-bd_dom_sf"/>
</dbReference>
<dbReference type="OrthoDB" id="47007at2759"/>
<gene>
    <name evidence="5" type="ORF">CLCR_10265</name>
</gene>
<name>A0A1C1D0A8_9EURO</name>
<dbReference type="eggNOG" id="KOG0725">
    <property type="taxonomic scope" value="Eukaryota"/>
</dbReference>